<name>A0A5R8YXY3_9PSED</name>
<reference evidence="1 2" key="1">
    <citation type="submission" date="2019-05" db="EMBL/GenBank/DDBJ databases">
        <title>Pseudomonas sp. SC006 isolated from lettuce that can produce HBGAs.</title>
        <authorList>
            <person name="Wang D."/>
            <person name="Liao N."/>
            <person name="Liu D."/>
            <person name="Zhang Z."/>
            <person name="Zou S."/>
        </authorList>
    </citation>
    <scope>NUCLEOTIDE SEQUENCE [LARGE SCALE GENOMIC DNA]</scope>
    <source>
        <strain evidence="1 2">SC006</strain>
    </source>
</reference>
<dbReference type="EMBL" id="VAUO01000007">
    <property type="protein sequence ID" value="TLP58293.1"/>
    <property type="molecule type" value="Genomic_DNA"/>
</dbReference>
<gene>
    <name evidence="1" type="ORF">FEM01_16575</name>
</gene>
<dbReference type="Proteomes" id="UP000309819">
    <property type="component" value="Unassembled WGS sequence"/>
</dbReference>
<dbReference type="RefSeq" id="WP_138220571.1">
    <property type="nucleotide sequence ID" value="NZ_VAUO01000007.1"/>
</dbReference>
<comment type="caution">
    <text evidence="1">The sequence shown here is derived from an EMBL/GenBank/DDBJ whole genome shotgun (WGS) entry which is preliminary data.</text>
</comment>
<keyword evidence="2" id="KW-1185">Reference proteome</keyword>
<sequence>MLGDLRKCIDCLARPANRLAHVTKAHFRGDEAKLPGGRIPGVGDIGLIDLLGGEIVVEYCLAIFLLRPTAVFERLKLNLARMVF</sequence>
<evidence type="ECO:0000313" key="1">
    <source>
        <dbReference type="EMBL" id="TLP58293.1"/>
    </source>
</evidence>
<evidence type="ECO:0000313" key="2">
    <source>
        <dbReference type="Proteomes" id="UP000309819"/>
    </source>
</evidence>
<dbReference type="AlphaFoldDB" id="A0A5R8YXY3"/>
<organism evidence="1 2">
    <name type="scientific">Pseudomonas mosselii</name>
    <dbReference type="NCBI Taxonomy" id="78327"/>
    <lineage>
        <taxon>Bacteria</taxon>
        <taxon>Pseudomonadati</taxon>
        <taxon>Pseudomonadota</taxon>
        <taxon>Gammaproteobacteria</taxon>
        <taxon>Pseudomonadales</taxon>
        <taxon>Pseudomonadaceae</taxon>
        <taxon>Pseudomonas</taxon>
    </lineage>
</organism>
<protein>
    <submittedName>
        <fullName evidence="1">Uncharacterized protein</fullName>
    </submittedName>
</protein>
<proteinExistence type="predicted"/>
<accession>A0A5R8YXY3</accession>